<dbReference type="SMART" id="SM00225">
    <property type="entry name" value="BTB"/>
    <property type="match status" value="1"/>
</dbReference>
<dbReference type="FunFam" id="3.30.710.10:FF:000159">
    <property type="entry name" value="Speckle-type POZ protein B"/>
    <property type="match status" value="1"/>
</dbReference>
<dbReference type="Gene3D" id="3.30.710.10">
    <property type="entry name" value="Potassium Channel Kv1.1, Chain A"/>
    <property type="match status" value="1"/>
</dbReference>
<evidence type="ECO:0008006" key="4">
    <source>
        <dbReference type="Google" id="ProtNLM"/>
    </source>
</evidence>
<name>A0A4P6D8F5_RHOPR</name>
<feature type="domain" description="MATH" evidence="2">
    <location>
        <begin position="14"/>
        <end position="135"/>
    </location>
</feature>
<dbReference type="PROSITE" id="PS50144">
    <property type="entry name" value="MATH"/>
    <property type="match status" value="1"/>
</dbReference>
<sequence length="334" mass="38447">MGDTDEFTIFPQVMVRCIWRIKNYSQSRQSFYTEFSSGALSKTVWQLRADPPHIYSSKFLSIHLKLVTSGKPKVATKFKFCLLNTQQEESIIFEGESVFTEKITYNREEFCAVEYLLNQSNKLLPYDILTILCELTELSGKESLLPTDIKFDVPTSRLSDDLRQLLESKKFYDVTLIVERREFLAHKAVLAARSPVFEAMFTHNMEEKKNNRVVITDIDEEMLEEMLRFIYTGRISNMIDEKGKTGDLIAAADKYNLEILKIMCEKQLCKKMCVENASEMLILADVLSAQHLKSCAIDFIKQNAINIIETLGWKTKILAHPHLALEAFRALALK</sequence>
<dbReference type="GO" id="GO:0030163">
    <property type="term" value="P:protein catabolic process"/>
    <property type="evidence" value="ECO:0007669"/>
    <property type="project" value="UniProtKB-ARBA"/>
</dbReference>
<dbReference type="Pfam" id="PF00651">
    <property type="entry name" value="BTB"/>
    <property type="match status" value="1"/>
</dbReference>
<dbReference type="InterPro" id="IPR011333">
    <property type="entry name" value="SKP1/BTB/POZ_sf"/>
</dbReference>
<dbReference type="AlphaFoldDB" id="A0A4P6D8F5"/>
<dbReference type="EMBL" id="GHKJ01000509">
    <property type="protein sequence ID" value="MOY45539.1"/>
    <property type="molecule type" value="Transcribed_RNA"/>
</dbReference>
<evidence type="ECO:0000259" key="2">
    <source>
        <dbReference type="PROSITE" id="PS50144"/>
    </source>
</evidence>
<feature type="domain" description="BTB" evidence="1">
    <location>
        <begin position="172"/>
        <end position="236"/>
    </location>
</feature>
<proteinExistence type="predicted"/>
<dbReference type="InterPro" id="IPR002083">
    <property type="entry name" value="MATH/TRAF_dom"/>
</dbReference>
<organism evidence="3">
    <name type="scientific">Rhodnius prolixus</name>
    <name type="common">Triatomid bug</name>
    <dbReference type="NCBI Taxonomy" id="13249"/>
    <lineage>
        <taxon>Eukaryota</taxon>
        <taxon>Metazoa</taxon>
        <taxon>Ecdysozoa</taxon>
        <taxon>Arthropoda</taxon>
        <taxon>Hexapoda</taxon>
        <taxon>Insecta</taxon>
        <taxon>Pterygota</taxon>
        <taxon>Neoptera</taxon>
        <taxon>Paraneoptera</taxon>
        <taxon>Hemiptera</taxon>
        <taxon>Heteroptera</taxon>
        <taxon>Panheteroptera</taxon>
        <taxon>Cimicomorpha</taxon>
        <taxon>Reduviidae</taxon>
        <taxon>Triatominae</taxon>
        <taxon>Rhodnius</taxon>
    </lineage>
</organism>
<accession>A0A4P6D8F5</accession>
<dbReference type="VEuPathDB" id="VectorBase:RPRC006552"/>
<dbReference type="Gene3D" id="2.60.210.10">
    <property type="entry name" value="Apoptosis, Tumor Necrosis Factor Receptor Associated Protein 2, Chain A"/>
    <property type="match status" value="1"/>
</dbReference>
<evidence type="ECO:0000259" key="1">
    <source>
        <dbReference type="PROSITE" id="PS50097"/>
    </source>
</evidence>
<evidence type="ECO:0000313" key="3">
    <source>
        <dbReference type="EMBL" id="MOY45539.1"/>
    </source>
</evidence>
<dbReference type="PROSITE" id="PS50097">
    <property type="entry name" value="BTB"/>
    <property type="match status" value="1"/>
</dbReference>
<dbReference type="InterPro" id="IPR000210">
    <property type="entry name" value="BTB/POZ_dom"/>
</dbReference>
<dbReference type="Gene3D" id="6.20.250.50">
    <property type="match status" value="1"/>
</dbReference>
<dbReference type="SUPFAM" id="SSF49599">
    <property type="entry name" value="TRAF domain-like"/>
    <property type="match status" value="1"/>
</dbReference>
<protein>
    <recommendedName>
        <fullName evidence="4">BTB domain-containing protein</fullName>
    </recommendedName>
</protein>
<reference evidence="3" key="1">
    <citation type="submission" date="2019-04" db="EMBL/GenBank/DDBJ databases">
        <title>Analysis of the testis transcriptome of the Chagas disease vector Rhodnius prolixus.</title>
        <authorList>
            <person name="Cesar J."/>
            <person name="Ribeiro J.M."/>
            <person name="Pereira M.H."/>
            <person name="Araujo R.N."/>
            <person name="Gontijo N.F."/>
            <person name="Pessoa G."/>
            <person name="Sant'Anna M.V."/>
            <person name="Sorgine M.H."/>
            <person name="Majerowicz D."/>
            <person name="Carvalho A.B."/>
            <person name="Braz G."/>
            <person name="Mesquita R."/>
            <person name="Lagerblad P.O."/>
            <person name="Koerich L.B."/>
        </authorList>
    </citation>
    <scope>NUCLEOTIDE SEQUENCE</scope>
</reference>
<dbReference type="Gene3D" id="6.10.250.3030">
    <property type="match status" value="1"/>
</dbReference>
<dbReference type="SUPFAM" id="SSF54695">
    <property type="entry name" value="POZ domain"/>
    <property type="match status" value="1"/>
</dbReference>
<dbReference type="PANTHER" id="PTHR24413">
    <property type="entry name" value="SPECKLE-TYPE POZ PROTEIN"/>
    <property type="match status" value="1"/>
</dbReference>
<dbReference type="Pfam" id="PF22486">
    <property type="entry name" value="MATH_2"/>
    <property type="match status" value="1"/>
</dbReference>
<dbReference type="InterPro" id="IPR008974">
    <property type="entry name" value="TRAF-like"/>
</dbReference>